<sequence>MRLPKRVKINGIPFDVVKDPKTMGGKFSYDDTKIEIGTKKLADCEVLENFLHEVAEISMVERGMRSARCKPTAEATEFVFSGNHRMFSDVVTDVSNIVSDLMRLK</sequence>
<dbReference type="EMBL" id="LAZR01020387">
    <property type="protein sequence ID" value="KKL89078.1"/>
    <property type="molecule type" value="Genomic_DNA"/>
</dbReference>
<accession>A0A0F9FSB0</accession>
<proteinExistence type="predicted"/>
<protein>
    <submittedName>
        <fullName evidence="1">Uncharacterized protein</fullName>
    </submittedName>
</protein>
<name>A0A0F9FSB0_9ZZZZ</name>
<dbReference type="AlphaFoldDB" id="A0A0F9FSB0"/>
<evidence type="ECO:0000313" key="1">
    <source>
        <dbReference type="EMBL" id="KKL89078.1"/>
    </source>
</evidence>
<gene>
    <name evidence="1" type="ORF">LCGC14_1918270</name>
</gene>
<comment type="caution">
    <text evidence="1">The sequence shown here is derived from an EMBL/GenBank/DDBJ whole genome shotgun (WGS) entry which is preliminary data.</text>
</comment>
<organism evidence="1">
    <name type="scientific">marine sediment metagenome</name>
    <dbReference type="NCBI Taxonomy" id="412755"/>
    <lineage>
        <taxon>unclassified sequences</taxon>
        <taxon>metagenomes</taxon>
        <taxon>ecological metagenomes</taxon>
    </lineage>
</organism>
<reference evidence="1" key="1">
    <citation type="journal article" date="2015" name="Nature">
        <title>Complex archaea that bridge the gap between prokaryotes and eukaryotes.</title>
        <authorList>
            <person name="Spang A."/>
            <person name="Saw J.H."/>
            <person name="Jorgensen S.L."/>
            <person name="Zaremba-Niedzwiedzka K."/>
            <person name="Martijn J."/>
            <person name="Lind A.E."/>
            <person name="van Eijk R."/>
            <person name="Schleper C."/>
            <person name="Guy L."/>
            <person name="Ettema T.J."/>
        </authorList>
    </citation>
    <scope>NUCLEOTIDE SEQUENCE</scope>
</reference>